<keyword evidence="2" id="KW-0408">Iron</keyword>
<dbReference type="Gene3D" id="2.60.120.650">
    <property type="entry name" value="Cupin"/>
    <property type="match status" value="1"/>
</dbReference>
<dbReference type="SUPFAM" id="SSF51197">
    <property type="entry name" value="Clavaminate synthase-like"/>
    <property type="match status" value="1"/>
</dbReference>
<dbReference type="EMBL" id="JAKCXM010000019">
    <property type="protein sequence ID" value="KAJ0407651.1"/>
    <property type="molecule type" value="Genomic_DNA"/>
</dbReference>
<evidence type="ECO:0000256" key="2">
    <source>
        <dbReference type="ARBA" id="ARBA00023004"/>
    </source>
</evidence>
<evidence type="ECO:0000259" key="3">
    <source>
        <dbReference type="PROSITE" id="PS51183"/>
    </source>
</evidence>
<dbReference type="GO" id="GO:0010468">
    <property type="term" value="P:regulation of gene expression"/>
    <property type="evidence" value="ECO:0007669"/>
    <property type="project" value="TreeGrafter"/>
</dbReference>
<keyword evidence="1" id="KW-0479">Metal-binding</keyword>
<proteinExistence type="predicted"/>
<evidence type="ECO:0008006" key="7">
    <source>
        <dbReference type="Google" id="ProtNLM"/>
    </source>
</evidence>
<dbReference type="Proteomes" id="UP001209570">
    <property type="component" value="Unassembled WGS sequence"/>
</dbReference>
<evidence type="ECO:0000256" key="1">
    <source>
        <dbReference type="ARBA" id="ARBA00022723"/>
    </source>
</evidence>
<dbReference type="GO" id="GO:0000785">
    <property type="term" value="C:chromatin"/>
    <property type="evidence" value="ECO:0007669"/>
    <property type="project" value="TreeGrafter"/>
</dbReference>
<protein>
    <recommendedName>
        <fullName evidence="7">Histone demethylase</fullName>
    </recommendedName>
</protein>
<dbReference type="Pfam" id="PF02375">
    <property type="entry name" value="JmjN"/>
    <property type="match status" value="1"/>
</dbReference>
<dbReference type="GO" id="GO:0046872">
    <property type="term" value="F:metal ion binding"/>
    <property type="evidence" value="ECO:0007669"/>
    <property type="project" value="UniProtKB-KW"/>
</dbReference>
<dbReference type="PROSITE" id="PS51183">
    <property type="entry name" value="JMJN"/>
    <property type="match status" value="1"/>
</dbReference>
<accession>A0AAD5LNL0</accession>
<dbReference type="Pfam" id="PF02373">
    <property type="entry name" value="JmjC"/>
    <property type="match status" value="1"/>
</dbReference>
<dbReference type="PROSITE" id="PS51184">
    <property type="entry name" value="JMJC"/>
    <property type="match status" value="1"/>
</dbReference>
<dbReference type="PANTHER" id="PTHR10694:SF33">
    <property type="entry name" value="LYSINE-SPECIFIC DEMETHYLASE 5"/>
    <property type="match status" value="1"/>
</dbReference>
<feature type="domain" description="JmjN" evidence="3">
    <location>
        <begin position="37"/>
        <end position="78"/>
    </location>
</feature>
<name>A0AAD5LNL0_PYTIN</name>
<dbReference type="SMART" id="SM00545">
    <property type="entry name" value="JmjN"/>
    <property type="match status" value="1"/>
</dbReference>
<dbReference type="InterPro" id="IPR003349">
    <property type="entry name" value="JmjN"/>
</dbReference>
<dbReference type="PANTHER" id="PTHR10694">
    <property type="entry name" value="LYSINE-SPECIFIC DEMETHYLASE"/>
    <property type="match status" value="1"/>
</dbReference>
<gene>
    <name evidence="5" type="ORF">P43SY_010192</name>
</gene>
<feature type="domain" description="JmjC" evidence="4">
    <location>
        <begin position="200"/>
        <end position="366"/>
    </location>
</feature>
<evidence type="ECO:0000313" key="5">
    <source>
        <dbReference type="EMBL" id="KAJ0407651.1"/>
    </source>
</evidence>
<evidence type="ECO:0000259" key="4">
    <source>
        <dbReference type="PROSITE" id="PS51184"/>
    </source>
</evidence>
<organism evidence="5 6">
    <name type="scientific">Pythium insidiosum</name>
    <name type="common">Pythiosis disease agent</name>
    <dbReference type="NCBI Taxonomy" id="114742"/>
    <lineage>
        <taxon>Eukaryota</taxon>
        <taxon>Sar</taxon>
        <taxon>Stramenopiles</taxon>
        <taxon>Oomycota</taxon>
        <taxon>Peronosporomycetes</taxon>
        <taxon>Pythiales</taxon>
        <taxon>Pythiaceae</taxon>
        <taxon>Pythium</taxon>
    </lineage>
</organism>
<dbReference type="GO" id="GO:0005634">
    <property type="term" value="C:nucleus"/>
    <property type="evidence" value="ECO:0007669"/>
    <property type="project" value="TreeGrafter"/>
</dbReference>
<sequence>MDPAPSLNRRETKLLKLALERSVVETALTTNAPCPTASIFYPTMEEFASPLEYIARIQPLAERTGICKIVPPRGWRPKFAVDLSNDSIRFETRLQNIHQLQEGVDYADGRMHSFRSYQASANAFRHVWYSSRGVDPNAVTSEEIEQEYWRIVETGAPVMQVEYANDLDTMVVGSGFERAEDPASTVGSKREAVNFDDPEYYRRTAWNLNNLPFAHGSLLRHVKGEIRGINVPWLYCGMLFATFCWHTEDNNMYSVNYQHIGAKKRWYGIPATHADAFEKVLKQRVPERFRDSPDLLFHLTTMVPPSILRSHGVDVFTLVQEPGDIVITFPRAYHAGFSEGFNCNEACNFALPNWIHYSRSAIEQYRLVGRSSIFSHDRVIFHFGSKESLDEYSIEHCEMLLKELRFFFQEEQRYHRELEIAGLKDVVHSAADSKIDDRTMQLDEVPIEP</sequence>
<dbReference type="SMART" id="SM00558">
    <property type="entry name" value="JmjC"/>
    <property type="match status" value="1"/>
</dbReference>
<dbReference type="InterPro" id="IPR003347">
    <property type="entry name" value="JmjC_dom"/>
</dbReference>
<evidence type="ECO:0000313" key="6">
    <source>
        <dbReference type="Proteomes" id="UP001209570"/>
    </source>
</evidence>
<comment type="caution">
    <text evidence="5">The sequence shown here is derived from an EMBL/GenBank/DDBJ whole genome shotgun (WGS) entry which is preliminary data.</text>
</comment>
<dbReference type="AlphaFoldDB" id="A0AAD5LNL0"/>
<dbReference type="GO" id="GO:0141052">
    <property type="term" value="F:histone H3 demethylase activity"/>
    <property type="evidence" value="ECO:0007669"/>
    <property type="project" value="UniProtKB-ARBA"/>
</dbReference>
<reference evidence="5" key="1">
    <citation type="submission" date="2021-12" db="EMBL/GenBank/DDBJ databases">
        <title>Prjna785345.</title>
        <authorList>
            <person name="Rujirawat T."/>
            <person name="Krajaejun T."/>
        </authorList>
    </citation>
    <scope>NUCLEOTIDE SEQUENCE</scope>
    <source>
        <strain evidence="5">Pi057C3</strain>
    </source>
</reference>
<keyword evidence="6" id="KW-1185">Reference proteome</keyword>